<dbReference type="InterPro" id="IPR001810">
    <property type="entry name" value="F-box_dom"/>
</dbReference>
<dbReference type="SUPFAM" id="SSF81383">
    <property type="entry name" value="F-box domain"/>
    <property type="match status" value="1"/>
</dbReference>
<evidence type="ECO:0000313" key="4">
    <source>
        <dbReference type="Proteomes" id="UP001634393"/>
    </source>
</evidence>
<organism evidence="3 4">
    <name type="scientific">Penstemon smallii</name>
    <dbReference type="NCBI Taxonomy" id="265156"/>
    <lineage>
        <taxon>Eukaryota</taxon>
        <taxon>Viridiplantae</taxon>
        <taxon>Streptophyta</taxon>
        <taxon>Embryophyta</taxon>
        <taxon>Tracheophyta</taxon>
        <taxon>Spermatophyta</taxon>
        <taxon>Magnoliopsida</taxon>
        <taxon>eudicotyledons</taxon>
        <taxon>Gunneridae</taxon>
        <taxon>Pentapetalae</taxon>
        <taxon>asterids</taxon>
        <taxon>lamiids</taxon>
        <taxon>Lamiales</taxon>
        <taxon>Plantaginaceae</taxon>
        <taxon>Cheloneae</taxon>
        <taxon>Penstemon</taxon>
    </lineage>
</organism>
<dbReference type="CDD" id="cd22157">
    <property type="entry name" value="F-box_AtFBW1-like"/>
    <property type="match status" value="1"/>
</dbReference>
<gene>
    <name evidence="3" type="ORF">ACJIZ3_023560</name>
</gene>
<dbReference type="InterPro" id="IPR056592">
    <property type="entry name" value="Beta-prop_At3g26010-like"/>
</dbReference>
<dbReference type="Gene3D" id="1.20.1280.50">
    <property type="match status" value="1"/>
</dbReference>
<dbReference type="PANTHER" id="PTHR31672">
    <property type="entry name" value="BNACNNG10540D PROTEIN"/>
    <property type="match status" value="1"/>
</dbReference>
<name>A0ABD3TPF0_9LAMI</name>
<evidence type="ECO:0000259" key="1">
    <source>
        <dbReference type="Pfam" id="PF00646"/>
    </source>
</evidence>
<dbReference type="Pfam" id="PF00646">
    <property type="entry name" value="F-box"/>
    <property type="match status" value="1"/>
</dbReference>
<sequence>MEVKNLDLNSTWEISEKYVIIQRRLIVNLFSSRISSMYLSTKKLSVAAEKVEANHDLLMSILVRLPPKSVFRFRCVSNRWNNIIVDPYFLRSYSAITRKHGSLRGEHMLAIVHLTSLNVSRISDWGCKRNNNMVPRKLGDFITCSNGLVLCRDRFSYNTYHVWNPLTKKSVSLPPLVLAPYKKIISVAFVCEENTNELIPNYMVIRAGVTRFEEWVIETYSSRTGKWAAKSKLNTSPEFHLCAQPTPLVCNGVVHWSGMGSIALYDLNGGKNANHLMQLIRLPILELEYWSLTRSEHDDVLWLGYTDRIHKNMRTWMLPKKINDGRSYRRSTTIPANEWILMHTITMTSLLKEPALKLLENNNKRNDPRSEWIWLEGFIIPSNPTVVVIRREKRVFIYNLETKLMDSIQYDDGGRGPCTIWWDPYMESHYLSSYAL</sequence>
<dbReference type="InterPro" id="IPR050796">
    <property type="entry name" value="SCF_F-box_component"/>
</dbReference>
<evidence type="ECO:0000259" key="2">
    <source>
        <dbReference type="Pfam" id="PF24750"/>
    </source>
</evidence>
<feature type="domain" description="F-box" evidence="1">
    <location>
        <begin position="55"/>
        <end position="91"/>
    </location>
</feature>
<dbReference type="Proteomes" id="UP001634393">
    <property type="component" value="Unassembled WGS sequence"/>
</dbReference>
<accession>A0ABD3TPF0</accession>
<reference evidence="3 4" key="1">
    <citation type="submission" date="2024-12" db="EMBL/GenBank/DDBJ databases">
        <title>The unique morphological basis and parallel evolutionary history of personate flowers in Penstemon.</title>
        <authorList>
            <person name="Depatie T.H."/>
            <person name="Wessinger C.A."/>
        </authorList>
    </citation>
    <scope>NUCLEOTIDE SEQUENCE [LARGE SCALE GENOMIC DNA]</scope>
    <source>
        <strain evidence="3">WTNN_2</strain>
        <tissue evidence="3">Leaf</tissue>
    </source>
</reference>
<dbReference type="AlphaFoldDB" id="A0ABD3TPF0"/>
<evidence type="ECO:0008006" key="5">
    <source>
        <dbReference type="Google" id="ProtNLM"/>
    </source>
</evidence>
<dbReference type="EMBL" id="JBJXBP010000003">
    <property type="protein sequence ID" value="KAL3838969.1"/>
    <property type="molecule type" value="Genomic_DNA"/>
</dbReference>
<dbReference type="Pfam" id="PF24750">
    <property type="entry name" value="b-prop_At3g26010-like"/>
    <property type="match status" value="1"/>
</dbReference>
<proteinExistence type="predicted"/>
<dbReference type="InterPro" id="IPR036047">
    <property type="entry name" value="F-box-like_dom_sf"/>
</dbReference>
<feature type="domain" description="F-box protein At3g26010-like beta-propeller" evidence="2">
    <location>
        <begin position="142"/>
        <end position="347"/>
    </location>
</feature>
<dbReference type="PANTHER" id="PTHR31672:SF9">
    <property type="entry name" value="F-BOX DOMAIN-CONTAINING PROTEIN"/>
    <property type="match status" value="1"/>
</dbReference>
<keyword evidence="4" id="KW-1185">Reference proteome</keyword>
<protein>
    <recommendedName>
        <fullName evidence="5">F-box domain-containing protein</fullName>
    </recommendedName>
</protein>
<comment type="caution">
    <text evidence="3">The sequence shown here is derived from an EMBL/GenBank/DDBJ whole genome shotgun (WGS) entry which is preliminary data.</text>
</comment>
<evidence type="ECO:0000313" key="3">
    <source>
        <dbReference type="EMBL" id="KAL3838969.1"/>
    </source>
</evidence>